<dbReference type="AlphaFoldDB" id="A0A1I5B619"/>
<sequence>MGAGHDHGISEIKHEKPLWWAFGLTLLLLVEN</sequence>
<organism evidence="1 2">
    <name type="scientific">Dokdonella immobilis</name>
    <dbReference type="NCBI Taxonomy" id="578942"/>
    <lineage>
        <taxon>Bacteria</taxon>
        <taxon>Pseudomonadati</taxon>
        <taxon>Pseudomonadota</taxon>
        <taxon>Gammaproteobacteria</taxon>
        <taxon>Lysobacterales</taxon>
        <taxon>Rhodanobacteraceae</taxon>
        <taxon>Dokdonella</taxon>
    </lineage>
</organism>
<evidence type="ECO:0000313" key="2">
    <source>
        <dbReference type="Proteomes" id="UP000198575"/>
    </source>
</evidence>
<name>A0A1I5B619_9GAMM</name>
<dbReference type="EMBL" id="FOVF01000052">
    <property type="protein sequence ID" value="SFN70142.1"/>
    <property type="molecule type" value="Genomic_DNA"/>
</dbReference>
<protein>
    <submittedName>
        <fullName evidence="1">Cobalt-zinc-cadmium efflux system protein</fullName>
    </submittedName>
</protein>
<reference evidence="1 2" key="1">
    <citation type="submission" date="2016-10" db="EMBL/GenBank/DDBJ databases">
        <authorList>
            <person name="de Groot N.N."/>
        </authorList>
    </citation>
    <scope>NUCLEOTIDE SEQUENCE [LARGE SCALE GENOMIC DNA]</scope>
    <source>
        <strain evidence="1 2">CGMCC 1.7659</strain>
    </source>
</reference>
<evidence type="ECO:0000313" key="1">
    <source>
        <dbReference type="EMBL" id="SFN70142.1"/>
    </source>
</evidence>
<gene>
    <name evidence="1" type="ORF">SAMN05216289_15211</name>
</gene>
<keyword evidence="2" id="KW-1185">Reference proteome</keyword>
<accession>A0A1I5B619</accession>
<proteinExistence type="predicted"/>
<dbReference type="Proteomes" id="UP000198575">
    <property type="component" value="Unassembled WGS sequence"/>
</dbReference>
<dbReference type="STRING" id="578942.SAMN05216289_15211"/>